<dbReference type="PANTHER" id="PTHR28043:SF1">
    <property type="entry name" value="INCREASED RECOMBINATION CENTERS PROTEIN 6"/>
    <property type="match status" value="1"/>
</dbReference>
<dbReference type="OrthoDB" id="10261384at2759"/>
<gene>
    <name evidence="1" type="ORF">AOQ84DRAFT_385010</name>
</gene>
<name>A0A8E2JY82_9PEZI</name>
<evidence type="ECO:0000313" key="1">
    <source>
        <dbReference type="EMBL" id="OCL14030.1"/>
    </source>
</evidence>
<dbReference type="Proteomes" id="UP000250140">
    <property type="component" value="Unassembled WGS sequence"/>
</dbReference>
<keyword evidence="2" id="KW-1185">Reference proteome</keyword>
<dbReference type="EMBL" id="KV748629">
    <property type="protein sequence ID" value="OCL14030.1"/>
    <property type="molecule type" value="Genomic_DNA"/>
</dbReference>
<dbReference type="GO" id="GO:0016192">
    <property type="term" value="P:vesicle-mediated transport"/>
    <property type="evidence" value="ECO:0007669"/>
    <property type="project" value="InterPro"/>
</dbReference>
<dbReference type="GO" id="GO:0030674">
    <property type="term" value="F:protein-macromolecule adaptor activity"/>
    <property type="evidence" value="ECO:0007669"/>
    <property type="project" value="TreeGrafter"/>
</dbReference>
<dbReference type="AlphaFoldDB" id="A0A8E2JY82"/>
<proteinExistence type="predicted"/>
<dbReference type="Gene3D" id="3.40.50.11960">
    <property type="match status" value="1"/>
</dbReference>
<dbReference type="InterPro" id="IPR034627">
    <property type="entry name" value="Irc6"/>
</dbReference>
<reference evidence="1 2" key="1">
    <citation type="journal article" date="2016" name="Nat. Commun.">
        <title>Ectomycorrhizal ecology is imprinted in the genome of the dominant symbiotic fungus Cenococcum geophilum.</title>
        <authorList>
            <consortium name="DOE Joint Genome Institute"/>
            <person name="Peter M."/>
            <person name="Kohler A."/>
            <person name="Ohm R.A."/>
            <person name="Kuo A."/>
            <person name="Krutzmann J."/>
            <person name="Morin E."/>
            <person name="Arend M."/>
            <person name="Barry K.W."/>
            <person name="Binder M."/>
            <person name="Choi C."/>
            <person name="Clum A."/>
            <person name="Copeland A."/>
            <person name="Grisel N."/>
            <person name="Haridas S."/>
            <person name="Kipfer T."/>
            <person name="LaButti K."/>
            <person name="Lindquist E."/>
            <person name="Lipzen A."/>
            <person name="Maire R."/>
            <person name="Meier B."/>
            <person name="Mihaltcheva S."/>
            <person name="Molinier V."/>
            <person name="Murat C."/>
            <person name="Poggeler S."/>
            <person name="Quandt C.A."/>
            <person name="Sperisen C."/>
            <person name="Tritt A."/>
            <person name="Tisserant E."/>
            <person name="Crous P.W."/>
            <person name="Henrissat B."/>
            <person name="Nehls U."/>
            <person name="Egli S."/>
            <person name="Spatafora J.W."/>
            <person name="Grigoriev I.V."/>
            <person name="Martin F.M."/>
        </authorList>
    </citation>
    <scope>NUCLEOTIDE SEQUENCE [LARGE SCALE GENOMIC DNA]</scope>
    <source>
        <strain evidence="1 2">CBS 207.34</strain>
    </source>
</reference>
<protein>
    <submittedName>
        <fullName evidence="1">Uncharacterized protein</fullName>
    </submittedName>
</protein>
<accession>A0A8E2JY82</accession>
<evidence type="ECO:0000313" key="2">
    <source>
        <dbReference type="Proteomes" id="UP000250140"/>
    </source>
</evidence>
<dbReference type="PANTHER" id="PTHR28043">
    <property type="entry name" value="INCREASED RECOMBINATION CENTERS PROTEIN 6"/>
    <property type="match status" value="1"/>
</dbReference>
<sequence length="276" mass="30841">MEIERPRRILALGAPDSGVLNLLKDLTGSAPDLVSDSTAGLSHTWKFETRYYTASLPIWIDEIAHVGEWRKEFVKPEASEVVSVVGAWVYCFRKPLKEEHMDVIKETLQAIADVVEKACGHSSDAVCLAVAMPQSTTPYLEKRFEEWEELCMEFGFEYVDAEAKGRNDFGEPVGVARIKEALEANDWATGEDAGLEDGDDDAFENTFAAEEAEMGMELLSMKGAIHGEEDDESLQVEELEQMMQRMQAIKEVSAEMPEAERKKFAAKAVSDLMKTF</sequence>
<organism evidence="1 2">
    <name type="scientific">Glonium stellatum</name>
    <dbReference type="NCBI Taxonomy" id="574774"/>
    <lineage>
        <taxon>Eukaryota</taxon>
        <taxon>Fungi</taxon>
        <taxon>Dikarya</taxon>
        <taxon>Ascomycota</taxon>
        <taxon>Pezizomycotina</taxon>
        <taxon>Dothideomycetes</taxon>
        <taxon>Pleosporomycetidae</taxon>
        <taxon>Gloniales</taxon>
        <taxon>Gloniaceae</taxon>
        <taxon>Glonium</taxon>
    </lineage>
</organism>
<dbReference type="Pfam" id="PF10199">
    <property type="entry name" value="Adaptin_binding"/>
    <property type="match status" value="1"/>
</dbReference>